<gene>
    <name evidence="1" type="ordered locus">MODMU_3054</name>
</gene>
<sequence length="179" mass="18852">MRTQLARRRRSALVGLLVTAVVVLTGCGSDERPVRVGGPGVEASVGDMELRNIRLDNPPEGIYPIGSAALLGVAMVNEGTEDEQLIGVTGPDFTGVVVDENPASSDPAITIPAGETVFTDGPDGPVLVLAEIDETLRTAEYLSITFTFDRAGEVTVKAPVSAPLRLTLDRWLRQQAGGD</sequence>
<dbReference type="Proteomes" id="UP000006461">
    <property type="component" value="Chromosome"/>
</dbReference>
<dbReference type="OMA" id="GDMELRN"/>
<dbReference type="SUPFAM" id="SSF110087">
    <property type="entry name" value="DR1885-like metal-binding protein"/>
    <property type="match status" value="1"/>
</dbReference>
<evidence type="ECO:0000313" key="2">
    <source>
        <dbReference type="Proteomes" id="UP000006461"/>
    </source>
</evidence>
<dbReference type="STRING" id="477641.MODMU_3054"/>
<proteinExistence type="predicted"/>
<dbReference type="InterPro" id="IPR007410">
    <property type="entry name" value="LpqE-like"/>
</dbReference>
<dbReference type="HOGENOM" id="CLU_090292_0_0_11"/>
<keyword evidence="2" id="KW-1185">Reference proteome</keyword>
<dbReference type="OrthoDB" id="5188566at2"/>
<name>I4EYL7_MODI5</name>
<dbReference type="Pfam" id="PF04314">
    <property type="entry name" value="PCuAC"/>
    <property type="match status" value="1"/>
</dbReference>
<evidence type="ECO:0000313" key="1">
    <source>
        <dbReference type="EMBL" id="CCH88480.1"/>
    </source>
</evidence>
<dbReference type="InterPro" id="IPR036182">
    <property type="entry name" value="PCuAC_sf"/>
</dbReference>
<protein>
    <recommendedName>
        <fullName evidence="3">Copper chaperone PCu(A)C</fullName>
    </recommendedName>
</protein>
<evidence type="ECO:0008006" key="3">
    <source>
        <dbReference type="Google" id="ProtNLM"/>
    </source>
</evidence>
<dbReference type="KEGG" id="mmar:MODMU_3054"/>
<accession>I4EYL7</accession>
<dbReference type="Gene3D" id="2.60.40.1890">
    <property type="entry name" value="PCu(A)C copper chaperone"/>
    <property type="match status" value="1"/>
</dbReference>
<dbReference type="AlphaFoldDB" id="I4EYL7"/>
<dbReference type="PROSITE" id="PS51257">
    <property type="entry name" value="PROKAR_LIPOPROTEIN"/>
    <property type="match status" value="1"/>
</dbReference>
<dbReference type="eggNOG" id="COG2847">
    <property type="taxonomic scope" value="Bacteria"/>
</dbReference>
<reference evidence="1 2" key="1">
    <citation type="journal article" date="2012" name="J. Bacteriol.">
        <title>Genome Sequence of Radiation-Resistant Modestobacter marinus Strain BC501, a Representative Actinobacterium That Thrives on Calcareous Stone Surfaces.</title>
        <authorList>
            <person name="Normand P."/>
            <person name="Gury J."/>
            <person name="Pujic P."/>
            <person name="Chouaia B."/>
            <person name="Crotti E."/>
            <person name="Brusetti L."/>
            <person name="Daffonchio D."/>
            <person name="Vacherie B."/>
            <person name="Barbe V."/>
            <person name="Medigue C."/>
            <person name="Calteau A."/>
            <person name="Ghodhbane-Gtari F."/>
            <person name="Essoussi I."/>
            <person name="Nouioui I."/>
            <person name="Abbassi-Ghozzi I."/>
            <person name="Gtari M."/>
        </authorList>
    </citation>
    <scope>NUCLEOTIDE SEQUENCE [LARGE SCALE GENOMIC DNA]</scope>
    <source>
        <strain evidence="2">BC 501</strain>
    </source>
</reference>
<organism evidence="1 2">
    <name type="scientific">Modestobacter italicus (strain DSM 44449 / CECT 9708 / BC 501)</name>
    <dbReference type="NCBI Taxonomy" id="2732864"/>
    <lineage>
        <taxon>Bacteria</taxon>
        <taxon>Bacillati</taxon>
        <taxon>Actinomycetota</taxon>
        <taxon>Actinomycetes</taxon>
        <taxon>Geodermatophilales</taxon>
        <taxon>Geodermatophilaceae</taxon>
        <taxon>Modestobacter</taxon>
    </lineage>
</organism>
<dbReference type="EMBL" id="FO203431">
    <property type="protein sequence ID" value="CCH88480.1"/>
    <property type="molecule type" value="Genomic_DNA"/>
</dbReference>